<proteinExistence type="predicted"/>
<feature type="compositionally biased region" description="Polar residues" evidence="1">
    <location>
        <begin position="1"/>
        <end position="28"/>
    </location>
</feature>
<evidence type="ECO:0000313" key="3">
    <source>
        <dbReference type="Proteomes" id="UP000664132"/>
    </source>
</evidence>
<reference evidence="2" key="1">
    <citation type="submission" date="2021-02" db="EMBL/GenBank/DDBJ databases">
        <title>Genome sequence Cadophora malorum strain M34.</title>
        <authorList>
            <person name="Stefanovic E."/>
            <person name="Vu D."/>
            <person name="Scully C."/>
            <person name="Dijksterhuis J."/>
            <person name="Roader J."/>
            <person name="Houbraken J."/>
        </authorList>
    </citation>
    <scope>NUCLEOTIDE SEQUENCE</scope>
    <source>
        <strain evidence="2">M34</strain>
    </source>
</reference>
<feature type="compositionally biased region" description="Polar residues" evidence="1">
    <location>
        <begin position="328"/>
        <end position="347"/>
    </location>
</feature>
<organism evidence="2 3">
    <name type="scientific">Cadophora malorum</name>
    <dbReference type="NCBI Taxonomy" id="108018"/>
    <lineage>
        <taxon>Eukaryota</taxon>
        <taxon>Fungi</taxon>
        <taxon>Dikarya</taxon>
        <taxon>Ascomycota</taxon>
        <taxon>Pezizomycotina</taxon>
        <taxon>Leotiomycetes</taxon>
        <taxon>Helotiales</taxon>
        <taxon>Ploettnerulaceae</taxon>
        <taxon>Cadophora</taxon>
    </lineage>
</organism>
<feature type="compositionally biased region" description="Polar residues" evidence="1">
    <location>
        <begin position="68"/>
        <end position="80"/>
    </location>
</feature>
<dbReference type="AlphaFoldDB" id="A0A8H7WGW8"/>
<feature type="compositionally biased region" description="Basic residues" evidence="1">
    <location>
        <begin position="611"/>
        <end position="625"/>
    </location>
</feature>
<dbReference type="Proteomes" id="UP000664132">
    <property type="component" value="Unassembled WGS sequence"/>
</dbReference>
<evidence type="ECO:0000256" key="1">
    <source>
        <dbReference type="SAM" id="MobiDB-lite"/>
    </source>
</evidence>
<accession>A0A8H7WGW8</accession>
<protein>
    <submittedName>
        <fullName evidence="2">Uncharacterized protein</fullName>
    </submittedName>
</protein>
<keyword evidence="3" id="KW-1185">Reference proteome</keyword>
<evidence type="ECO:0000313" key="2">
    <source>
        <dbReference type="EMBL" id="KAG4424706.1"/>
    </source>
</evidence>
<feature type="region of interest" description="Disordered" evidence="1">
    <location>
        <begin position="551"/>
        <end position="636"/>
    </location>
</feature>
<name>A0A8H7WGW8_9HELO</name>
<feature type="region of interest" description="Disordered" evidence="1">
    <location>
        <begin position="1"/>
        <end position="150"/>
    </location>
</feature>
<feature type="compositionally biased region" description="Polar residues" evidence="1">
    <location>
        <begin position="129"/>
        <end position="146"/>
    </location>
</feature>
<feature type="compositionally biased region" description="Polar residues" evidence="1">
    <location>
        <begin position="96"/>
        <end position="119"/>
    </location>
</feature>
<feature type="compositionally biased region" description="Acidic residues" evidence="1">
    <location>
        <begin position="584"/>
        <end position="593"/>
    </location>
</feature>
<feature type="compositionally biased region" description="Acidic residues" evidence="1">
    <location>
        <begin position="297"/>
        <end position="322"/>
    </location>
</feature>
<dbReference type="OrthoDB" id="4851482at2759"/>
<comment type="caution">
    <text evidence="2">The sequence shown here is derived from an EMBL/GenBank/DDBJ whole genome shotgun (WGS) entry which is preliminary data.</text>
</comment>
<gene>
    <name evidence="2" type="ORF">IFR04_002239</name>
</gene>
<feature type="region of interest" description="Disordered" evidence="1">
    <location>
        <begin position="246"/>
        <end position="347"/>
    </location>
</feature>
<feature type="compositionally biased region" description="Polar residues" evidence="1">
    <location>
        <begin position="36"/>
        <end position="59"/>
    </location>
</feature>
<sequence>MSSRNSLGRGRSASQHQAFDPRSQQESNIDPRLDSSLFNNDSGMGNNDFISSQTGQGIVQSPVGGRSDYSTPGHPSNMQGTGFVPHTPTPPLKRQISGNSSASFATPQKTQYGSPSMAHSSVGAPYTPRQYNNSGVLNSPYQTSTRAMAPSPLGMSVSTHLNRFQNLHDFAATQSPQAHQGFSNMNTTPQHRGQTMMTIANVSPQRGGQQMPYVSNHSSNAGSGAFGSGFDLTALTNQEHNWMALGSGSQPGFGDGQFVAGEEPQPGNGLRPFANAHYPSPDGLPHQSLGYQTYQDATDDYEEEEEPEEYQNESDSDEDSEYEAEKGTPSTVNTTSQSTPSGPNHNVSKYQGIVKSESDYKALLAKRAKAANDLVSKGRQDTCPTQNDEIRERVNELFDAIMNTDGIVDKKAQDGRKAQAARRLDDNYYSAEVVEIACWEMFIKCRQASKGIRLVDAYHKTKREGNDVHVTFKERWDAIVNACQHSKAVCKQVLDPLYVDRLVDAPEAQFQMKLNNKKINAERDKQNRLGRMAIKNGVSINDIPGIVKEEENDHAIVTPSKRPARQRGSAIKRRAQKQAKYEPSDEDGEDTDPSYETPVKKERVDTLNVSCRRKNTPRSAKKSASKAKDAGDHPSPTPELEMQYCVAICNLLNISPEFAKQFTLEQLRVFARPYNSEQLDVPWYHESFTKGQHGLGHQMFHANGKLIPHFTWKIRDLQVLAIARGELQANGESVKDHQFVYYTVGDDVELKKALGITFNSFGFVLFNEPPPQETYSS</sequence>
<feature type="compositionally biased region" description="Basic residues" evidence="1">
    <location>
        <begin position="562"/>
        <end position="577"/>
    </location>
</feature>
<dbReference type="EMBL" id="JAFJYH010000018">
    <property type="protein sequence ID" value="KAG4424706.1"/>
    <property type="molecule type" value="Genomic_DNA"/>
</dbReference>